<dbReference type="AlphaFoldDB" id="A0A8A3PEJ7"/>
<feature type="compositionally biased region" description="Basic and acidic residues" evidence="1">
    <location>
        <begin position="499"/>
        <end position="512"/>
    </location>
</feature>
<sequence length="710" mass="78925">MSWHNDSSYSRHEFSSNPTPPLSSDFASNFFRRARRASLTGSNRKSVSFADPLEAAQFQDHGSENTSQVLYLADTKQTQRPRSSRRSLSTLSNSSLITLGGNWNDEIDSDLDSEAEEVSWGIINREIHEWQYVCRTGRPFWWSPEFKSGRVSTLPPHNRTKVSTRAWMRDITDDSRPHQRKRYPTMDDSNIADSTDLHELAKVIAIQLLGSCFTLAPEYLVPLPSRPTSYNRKGDSQLPDARMISSLRMHTQFRYSPCFGHQARSTSPIQPWDCGGYDGSSTYSSSPAGTSGNVTPLIITSEPARRRNRLQKAHRALHVSDQSANDCHVESHRTDYLLGGSSTFNGKAPSSIAQKLRDGHTINCGKTSMSLHVSEADDQRHNLRRSMTRDRPEIMQALTADDANIDTAKTYRGVRPTHPAKTNYRLQPTLRFEPHPISVQPVRDLVVKRWNSIRRQFGGSLGTYLPRRLSRDGGSETESDATSSALSADARARRRRAHERGDIHSAGDEDSSHCNTPRSGAMTPLTPMTPFMIPTTPPATPIAPSLPVLRPISPFFRGGTDTMTAVTSCLADARQPEHIIIPPDSVVDTGGYVSPNMIRTEHAAGAMFIQSRSSSQPSLEPIVGSYRRRGMSLLSEMCTPEDFNDDGTLKGARETQFAGAHLARANSSGTQIFRPNSDGIELDGMPVGPGKEFWDGPVDRMGKRRERTYL</sequence>
<keyword evidence="3" id="KW-1185">Reference proteome</keyword>
<dbReference type="EMBL" id="CP063408">
    <property type="protein sequence ID" value="QSZ33471.1"/>
    <property type="molecule type" value="Genomic_DNA"/>
</dbReference>
<feature type="compositionally biased region" description="Low complexity" evidence="1">
    <location>
        <begin position="480"/>
        <end position="489"/>
    </location>
</feature>
<feature type="region of interest" description="Disordered" evidence="1">
    <location>
        <begin position="462"/>
        <end position="523"/>
    </location>
</feature>
<evidence type="ECO:0000256" key="1">
    <source>
        <dbReference type="SAM" id="MobiDB-lite"/>
    </source>
</evidence>
<feature type="region of interest" description="Disordered" evidence="1">
    <location>
        <begin position="1"/>
        <end position="20"/>
    </location>
</feature>
<gene>
    <name evidence="2" type="ORF">DSL72_005039</name>
</gene>
<name>A0A8A3PEJ7_9HELO</name>
<dbReference type="Proteomes" id="UP000672032">
    <property type="component" value="Chromosome 4"/>
</dbReference>
<reference evidence="2" key="1">
    <citation type="submission" date="2020-10" db="EMBL/GenBank/DDBJ databases">
        <title>Genome Sequence of Monilinia vaccinii-corymbosi Sheds Light on Mummy Berry Disease Infection of Blueberry and Mating Type.</title>
        <authorList>
            <person name="Yow A.G."/>
            <person name="Zhang Y."/>
            <person name="Bansal K."/>
            <person name="Eacker S.M."/>
            <person name="Sullivan S."/>
            <person name="Liachko I."/>
            <person name="Cubeta M.A."/>
            <person name="Rollins J.A."/>
            <person name="Ashrafi H."/>
        </authorList>
    </citation>
    <scope>NUCLEOTIDE SEQUENCE</scope>
    <source>
        <strain evidence="2">RL-1</strain>
    </source>
</reference>
<organism evidence="2 3">
    <name type="scientific">Monilinia vaccinii-corymbosi</name>
    <dbReference type="NCBI Taxonomy" id="61207"/>
    <lineage>
        <taxon>Eukaryota</taxon>
        <taxon>Fungi</taxon>
        <taxon>Dikarya</taxon>
        <taxon>Ascomycota</taxon>
        <taxon>Pezizomycotina</taxon>
        <taxon>Leotiomycetes</taxon>
        <taxon>Helotiales</taxon>
        <taxon>Sclerotiniaceae</taxon>
        <taxon>Monilinia</taxon>
    </lineage>
</organism>
<protein>
    <submittedName>
        <fullName evidence="2">Uncharacterized protein</fullName>
    </submittedName>
</protein>
<accession>A0A8A3PEJ7</accession>
<evidence type="ECO:0000313" key="2">
    <source>
        <dbReference type="EMBL" id="QSZ33471.1"/>
    </source>
</evidence>
<evidence type="ECO:0000313" key="3">
    <source>
        <dbReference type="Proteomes" id="UP000672032"/>
    </source>
</evidence>
<proteinExistence type="predicted"/>
<dbReference type="OrthoDB" id="3946545at2759"/>